<dbReference type="Gene3D" id="1.10.1740.10">
    <property type="match status" value="1"/>
</dbReference>
<keyword evidence="3" id="KW-0731">Sigma factor</keyword>
<evidence type="ECO:0000259" key="6">
    <source>
        <dbReference type="Pfam" id="PF04542"/>
    </source>
</evidence>
<dbReference type="RefSeq" id="WP_110314211.1">
    <property type="nucleotide sequence ID" value="NZ_QJJU01000001.1"/>
</dbReference>
<name>A0A318HMY3_9MYCO</name>
<accession>A0A318HMY3</accession>
<feature type="domain" description="RNA polymerase sigma factor 70 region 4 type 2" evidence="7">
    <location>
        <begin position="131"/>
        <end position="182"/>
    </location>
</feature>
<evidence type="ECO:0000256" key="2">
    <source>
        <dbReference type="ARBA" id="ARBA00023015"/>
    </source>
</evidence>
<feature type="domain" description="RNA polymerase sigma-70 region 2" evidence="6">
    <location>
        <begin position="35"/>
        <end position="91"/>
    </location>
</feature>
<comment type="caution">
    <text evidence="8">The sequence shown here is derived from an EMBL/GenBank/DDBJ whole genome shotgun (WGS) entry which is preliminary data.</text>
</comment>
<dbReference type="Pfam" id="PF08281">
    <property type="entry name" value="Sigma70_r4_2"/>
    <property type="match status" value="1"/>
</dbReference>
<evidence type="ECO:0000259" key="7">
    <source>
        <dbReference type="Pfam" id="PF08281"/>
    </source>
</evidence>
<reference evidence="8 9" key="2">
    <citation type="submission" date="2018-06" db="EMBL/GenBank/DDBJ databases">
        <title>Sequencing of bacterial isolates from soil warming experiment in Harvard Forest, Massachusetts, USA.</title>
        <authorList>
            <person name="Deangelis K.PhD."/>
        </authorList>
    </citation>
    <scope>NUCLEOTIDE SEQUENCE [LARGE SCALE GENOMIC DNA]</scope>
    <source>
        <strain evidence="8 9">GAS496</strain>
    </source>
</reference>
<protein>
    <submittedName>
        <fullName evidence="8">RNA polymerase sigma-70 factor (ECF subfamily)</fullName>
    </submittedName>
</protein>
<keyword evidence="4" id="KW-0238">DNA-binding</keyword>
<reference evidence="9" key="1">
    <citation type="submission" date="2018-05" db="EMBL/GenBank/DDBJ databases">
        <authorList>
            <person name="Deangelis K."/>
            <person name="Huntemann M."/>
            <person name="Clum A."/>
            <person name="Pillay M."/>
            <person name="Palaniappan K."/>
            <person name="Varghese N."/>
            <person name="Mikhailova N."/>
            <person name="Stamatis D."/>
            <person name="Reddy T."/>
            <person name="Daum C."/>
            <person name="Shapiro N."/>
            <person name="Ivanova N."/>
            <person name="Kyrpides N."/>
            <person name="Woyke T."/>
        </authorList>
    </citation>
    <scope>NUCLEOTIDE SEQUENCE [LARGE SCALE GENOMIC DNA]</scope>
    <source>
        <strain evidence="9">GAS496</strain>
    </source>
</reference>
<sequence>MRSSTATSQAETDRALTARFERDAIPLLHGFYPQAMKLTRDRTEAEDLLQETAAKAFAGFHGFNDGTNLGGWLYRILVNTHISGYRKQQRRPMQWLTHEITDSQLVAEAGHSSSGLRSAEDQVLDLLGDNDVRAAMQKLPEKLRTAVYYADIEGRRFKEIAELTDVPIGTVMSRLHRARHRLRSLLADVARERGYCLTDVA</sequence>
<evidence type="ECO:0000313" key="9">
    <source>
        <dbReference type="Proteomes" id="UP000247781"/>
    </source>
</evidence>
<dbReference type="InterPro" id="IPR013249">
    <property type="entry name" value="RNA_pol_sigma70_r4_t2"/>
</dbReference>
<dbReference type="InterPro" id="IPR014284">
    <property type="entry name" value="RNA_pol_sigma-70_dom"/>
</dbReference>
<dbReference type="Pfam" id="PF04542">
    <property type="entry name" value="Sigma70_r2"/>
    <property type="match status" value="1"/>
</dbReference>
<dbReference type="GO" id="GO:0016987">
    <property type="term" value="F:sigma factor activity"/>
    <property type="evidence" value="ECO:0007669"/>
    <property type="project" value="UniProtKB-KW"/>
</dbReference>
<dbReference type="NCBIfam" id="TIGR02937">
    <property type="entry name" value="sigma70-ECF"/>
    <property type="match status" value="1"/>
</dbReference>
<dbReference type="OrthoDB" id="9803470at2"/>
<evidence type="ECO:0000256" key="5">
    <source>
        <dbReference type="ARBA" id="ARBA00023163"/>
    </source>
</evidence>
<evidence type="ECO:0000256" key="4">
    <source>
        <dbReference type="ARBA" id="ARBA00023125"/>
    </source>
</evidence>
<dbReference type="InterPro" id="IPR013324">
    <property type="entry name" value="RNA_pol_sigma_r3/r4-like"/>
</dbReference>
<dbReference type="GO" id="GO:0003677">
    <property type="term" value="F:DNA binding"/>
    <property type="evidence" value="ECO:0007669"/>
    <property type="project" value="UniProtKB-KW"/>
</dbReference>
<dbReference type="InterPro" id="IPR039425">
    <property type="entry name" value="RNA_pol_sigma-70-like"/>
</dbReference>
<dbReference type="EMBL" id="QJJU01000001">
    <property type="protein sequence ID" value="PXX13054.1"/>
    <property type="molecule type" value="Genomic_DNA"/>
</dbReference>
<proteinExistence type="inferred from homology"/>
<dbReference type="InterPro" id="IPR013325">
    <property type="entry name" value="RNA_pol_sigma_r2"/>
</dbReference>
<dbReference type="AlphaFoldDB" id="A0A318HMY3"/>
<dbReference type="PANTHER" id="PTHR43133">
    <property type="entry name" value="RNA POLYMERASE ECF-TYPE SIGMA FACTO"/>
    <property type="match status" value="1"/>
</dbReference>
<dbReference type="InterPro" id="IPR007627">
    <property type="entry name" value="RNA_pol_sigma70_r2"/>
</dbReference>
<evidence type="ECO:0000313" key="8">
    <source>
        <dbReference type="EMBL" id="PXX13054.1"/>
    </source>
</evidence>
<dbReference type="Proteomes" id="UP000247781">
    <property type="component" value="Unassembled WGS sequence"/>
</dbReference>
<comment type="similarity">
    <text evidence="1">Belongs to the sigma-70 factor family. ECF subfamily.</text>
</comment>
<dbReference type="SUPFAM" id="SSF88659">
    <property type="entry name" value="Sigma3 and sigma4 domains of RNA polymerase sigma factors"/>
    <property type="match status" value="1"/>
</dbReference>
<dbReference type="PANTHER" id="PTHR43133:SF59">
    <property type="entry name" value="ECF RNA POLYMERASE SIGMA FACTOR SIGR"/>
    <property type="match status" value="1"/>
</dbReference>
<dbReference type="SUPFAM" id="SSF88946">
    <property type="entry name" value="Sigma2 domain of RNA polymerase sigma factors"/>
    <property type="match status" value="1"/>
</dbReference>
<evidence type="ECO:0000256" key="3">
    <source>
        <dbReference type="ARBA" id="ARBA00023082"/>
    </source>
</evidence>
<dbReference type="Gene3D" id="1.10.10.10">
    <property type="entry name" value="Winged helix-like DNA-binding domain superfamily/Winged helix DNA-binding domain"/>
    <property type="match status" value="1"/>
</dbReference>
<keyword evidence="5" id="KW-0804">Transcription</keyword>
<dbReference type="InterPro" id="IPR036388">
    <property type="entry name" value="WH-like_DNA-bd_sf"/>
</dbReference>
<organism evidence="8 9">
    <name type="scientific">Mycolicibacterium moriokaense</name>
    <dbReference type="NCBI Taxonomy" id="39691"/>
    <lineage>
        <taxon>Bacteria</taxon>
        <taxon>Bacillati</taxon>
        <taxon>Actinomycetota</taxon>
        <taxon>Actinomycetes</taxon>
        <taxon>Mycobacteriales</taxon>
        <taxon>Mycobacteriaceae</taxon>
        <taxon>Mycolicibacterium</taxon>
    </lineage>
</organism>
<keyword evidence="9" id="KW-1185">Reference proteome</keyword>
<dbReference type="GO" id="GO:0006352">
    <property type="term" value="P:DNA-templated transcription initiation"/>
    <property type="evidence" value="ECO:0007669"/>
    <property type="project" value="InterPro"/>
</dbReference>
<gene>
    <name evidence="8" type="ORF">C8E89_101202</name>
</gene>
<evidence type="ECO:0000256" key="1">
    <source>
        <dbReference type="ARBA" id="ARBA00010641"/>
    </source>
</evidence>
<keyword evidence="2" id="KW-0805">Transcription regulation</keyword>